<accession>A0A258FRR5</accession>
<dbReference type="GO" id="GO:0006281">
    <property type="term" value="P:DNA repair"/>
    <property type="evidence" value="ECO:0007669"/>
    <property type="project" value="UniProtKB-KW"/>
</dbReference>
<keyword evidence="8" id="KW-0378">Hydrolase</keyword>
<dbReference type="InterPro" id="IPR005273">
    <property type="entry name" value="Ura-DNA_glyco_family4"/>
</dbReference>
<evidence type="ECO:0000256" key="3">
    <source>
        <dbReference type="ARBA" id="ARBA00012030"/>
    </source>
</evidence>
<dbReference type="EC" id="3.2.2.27" evidence="3"/>
<proteinExistence type="inferred from homology"/>
<dbReference type="InterPro" id="IPR036895">
    <property type="entry name" value="Uracil-DNA_glycosylase-like_sf"/>
</dbReference>
<reference evidence="13 14" key="1">
    <citation type="submission" date="2017-03" db="EMBL/GenBank/DDBJ databases">
        <title>Lifting the veil on microbial sulfur biogeochemistry in mining wastewaters.</title>
        <authorList>
            <person name="Kantor R.S."/>
            <person name="Colenbrander Nelson T."/>
            <person name="Marshall S."/>
            <person name="Bennett D."/>
            <person name="Apte S."/>
            <person name="Camacho D."/>
            <person name="Thomas B.C."/>
            <person name="Warren L.A."/>
            <person name="Banfield J.F."/>
        </authorList>
    </citation>
    <scope>NUCLEOTIDE SEQUENCE [LARGE SCALE GENOMIC DNA]</scope>
    <source>
        <strain evidence="13">32-69-9</strain>
    </source>
</reference>
<dbReference type="InterPro" id="IPR051536">
    <property type="entry name" value="UDG_Type-4/5"/>
</dbReference>
<name>A0A258FRR5_9CAUL</name>
<dbReference type="Gene3D" id="3.40.470.10">
    <property type="entry name" value="Uracil-DNA glycosylase-like domain"/>
    <property type="match status" value="1"/>
</dbReference>
<keyword evidence="11" id="KW-0234">DNA repair</keyword>
<evidence type="ECO:0000256" key="6">
    <source>
        <dbReference type="ARBA" id="ARBA00022723"/>
    </source>
</evidence>
<dbReference type="CDD" id="cd10030">
    <property type="entry name" value="UDG-F4_TTUDGA_SPO1dp_like"/>
    <property type="match status" value="1"/>
</dbReference>
<feature type="domain" description="Uracil-DNA glycosylase-like" evidence="12">
    <location>
        <begin position="100"/>
        <end position="251"/>
    </location>
</feature>
<dbReference type="GO" id="GO:0004844">
    <property type="term" value="F:uracil DNA N-glycosylase activity"/>
    <property type="evidence" value="ECO:0007669"/>
    <property type="project" value="UniProtKB-EC"/>
</dbReference>
<keyword evidence="7" id="KW-0227">DNA damage</keyword>
<protein>
    <recommendedName>
        <fullName evidence="4">Type-4 uracil-DNA glycosylase</fullName>
        <ecNumber evidence="3">3.2.2.27</ecNumber>
    </recommendedName>
</protein>
<evidence type="ECO:0000313" key="13">
    <source>
        <dbReference type="EMBL" id="OYX35205.1"/>
    </source>
</evidence>
<evidence type="ECO:0000259" key="12">
    <source>
        <dbReference type="SMART" id="SM00986"/>
    </source>
</evidence>
<keyword evidence="5" id="KW-0004">4Fe-4S</keyword>
<evidence type="ECO:0000256" key="4">
    <source>
        <dbReference type="ARBA" id="ARBA00019403"/>
    </source>
</evidence>
<dbReference type="EMBL" id="NCEB01000005">
    <property type="protein sequence ID" value="OYX35205.1"/>
    <property type="molecule type" value="Genomic_DNA"/>
</dbReference>
<dbReference type="InterPro" id="IPR005122">
    <property type="entry name" value="Uracil-DNA_glycosylase-like"/>
</dbReference>
<keyword evidence="9" id="KW-0408">Iron</keyword>
<gene>
    <name evidence="13" type="ORF">B7Z01_03310</name>
</gene>
<evidence type="ECO:0000256" key="8">
    <source>
        <dbReference type="ARBA" id="ARBA00022801"/>
    </source>
</evidence>
<comment type="catalytic activity">
    <reaction evidence="1">
        <text>Hydrolyzes single-stranded DNA or mismatched double-stranded DNA and polynucleotides, releasing free uracil.</text>
        <dbReference type="EC" id="3.2.2.27"/>
    </reaction>
</comment>
<evidence type="ECO:0000256" key="2">
    <source>
        <dbReference type="ARBA" id="ARBA00006521"/>
    </source>
</evidence>
<dbReference type="SMART" id="SM00987">
    <property type="entry name" value="UreE_C"/>
    <property type="match status" value="1"/>
</dbReference>
<comment type="caution">
    <text evidence="13">The sequence shown here is derived from an EMBL/GenBank/DDBJ whole genome shotgun (WGS) entry which is preliminary data.</text>
</comment>
<dbReference type="GO" id="GO:0051539">
    <property type="term" value="F:4 iron, 4 sulfur cluster binding"/>
    <property type="evidence" value="ECO:0007669"/>
    <property type="project" value="UniProtKB-KW"/>
</dbReference>
<evidence type="ECO:0000256" key="7">
    <source>
        <dbReference type="ARBA" id="ARBA00022763"/>
    </source>
</evidence>
<dbReference type="SUPFAM" id="SSF52141">
    <property type="entry name" value="Uracil-DNA glycosylase-like"/>
    <property type="match status" value="1"/>
</dbReference>
<dbReference type="Proteomes" id="UP000215595">
    <property type="component" value="Unassembled WGS sequence"/>
</dbReference>
<dbReference type="PANTHER" id="PTHR33693:SF1">
    <property type="entry name" value="TYPE-4 URACIL-DNA GLYCOSYLASE"/>
    <property type="match status" value="1"/>
</dbReference>
<evidence type="ECO:0000256" key="11">
    <source>
        <dbReference type="ARBA" id="ARBA00023204"/>
    </source>
</evidence>
<sequence>MNAEAHDIAAIESLLAFWRDAGVDACFEDAAVDRTIVVAPALKAVAKATASVVAPVDTRDVIAEARALARAADSVEALAEAVAAFRGCDLVGLGARGCVFGRGNATGSLLVIGDAPTAEDETAGQPFSGRVGALTDRMLAAAGVTEQAYLTNTVFWRPPGDRAPTPDEQATCAPFLERLLELLQPRAVLLLGASAARGVLRAEENIIKSRGQWREWRLGEGDVAAPTLATFHPAFLMKQPQAKRQAWADLLALAERVEETVAQSP</sequence>
<dbReference type="NCBIfam" id="TIGR00758">
    <property type="entry name" value="UDG_fam4"/>
    <property type="match status" value="1"/>
</dbReference>
<evidence type="ECO:0000256" key="5">
    <source>
        <dbReference type="ARBA" id="ARBA00022485"/>
    </source>
</evidence>
<dbReference type="Pfam" id="PF03167">
    <property type="entry name" value="UDG"/>
    <property type="match status" value="1"/>
</dbReference>
<comment type="similarity">
    <text evidence="2">Belongs to the uracil-DNA glycosylase (UDG) superfamily. Type 4 (UDGa) family.</text>
</comment>
<dbReference type="SMART" id="SM00986">
    <property type="entry name" value="UDG"/>
    <property type="match status" value="1"/>
</dbReference>
<organism evidence="13 14">
    <name type="scientific">Brevundimonas subvibrioides</name>
    <dbReference type="NCBI Taxonomy" id="74313"/>
    <lineage>
        <taxon>Bacteria</taxon>
        <taxon>Pseudomonadati</taxon>
        <taxon>Pseudomonadota</taxon>
        <taxon>Alphaproteobacteria</taxon>
        <taxon>Caulobacterales</taxon>
        <taxon>Caulobacteraceae</taxon>
        <taxon>Brevundimonas</taxon>
    </lineage>
</organism>
<keyword evidence="6" id="KW-0479">Metal-binding</keyword>
<dbReference type="AlphaFoldDB" id="A0A258FRR5"/>
<dbReference type="GO" id="GO:0046872">
    <property type="term" value="F:metal ion binding"/>
    <property type="evidence" value="ECO:0007669"/>
    <property type="project" value="UniProtKB-KW"/>
</dbReference>
<dbReference type="PANTHER" id="PTHR33693">
    <property type="entry name" value="TYPE-5 URACIL-DNA GLYCOSYLASE"/>
    <property type="match status" value="1"/>
</dbReference>
<keyword evidence="10" id="KW-0411">Iron-sulfur</keyword>
<evidence type="ECO:0000313" key="14">
    <source>
        <dbReference type="Proteomes" id="UP000215595"/>
    </source>
</evidence>
<evidence type="ECO:0000256" key="1">
    <source>
        <dbReference type="ARBA" id="ARBA00001400"/>
    </source>
</evidence>
<evidence type="ECO:0000256" key="10">
    <source>
        <dbReference type="ARBA" id="ARBA00023014"/>
    </source>
</evidence>
<evidence type="ECO:0000256" key="9">
    <source>
        <dbReference type="ARBA" id="ARBA00023004"/>
    </source>
</evidence>